<proteinExistence type="predicted"/>
<sequence length="76" mass="8188">MRYALPFLLILAACADIPALDGTLSDTARLAPYPRLAPLEDLPAPVMTEADGMENRLAALQRRAATLRAIDPDALQ</sequence>
<protein>
    <submittedName>
        <fullName evidence="1">Uncharacterized protein</fullName>
    </submittedName>
</protein>
<accession>A3V3P8</accession>
<dbReference type="EMBL" id="AAMS01000003">
    <property type="protein sequence ID" value="EAQ07105.1"/>
    <property type="molecule type" value="Genomic_DNA"/>
</dbReference>
<dbReference type="AlphaFoldDB" id="A3V3P8"/>
<dbReference type="OrthoDB" id="7872359at2"/>
<name>A3V3P8_9RHOB</name>
<reference evidence="1 2" key="1">
    <citation type="submission" date="2006-01" db="EMBL/GenBank/DDBJ databases">
        <authorList>
            <person name="Hagstrom A."/>
            <person name="Ferriera S."/>
            <person name="Johnson J."/>
            <person name="Kravitz S."/>
            <person name="Halpern A."/>
            <person name="Remington K."/>
            <person name="Beeson K."/>
            <person name="Tran B."/>
            <person name="Rogers Y.-H."/>
            <person name="Friedman R."/>
            <person name="Venter J.C."/>
        </authorList>
    </citation>
    <scope>NUCLEOTIDE SEQUENCE [LARGE SCALE GENOMIC DNA]</scope>
    <source>
        <strain evidence="1 2">SKA53</strain>
    </source>
</reference>
<dbReference type="eggNOG" id="ENOG502ZSTV">
    <property type="taxonomic scope" value="Bacteria"/>
</dbReference>
<keyword evidence="2" id="KW-1185">Reference proteome</keyword>
<evidence type="ECO:0000313" key="2">
    <source>
        <dbReference type="Proteomes" id="UP000004507"/>
    </source>
</evidence>
<dbReference type="STRING" id="314232.SKA53_01876"/>
<dbReference type="HOGENOM" id="CLU_2650129_0_0_5"/>
<evidence type="ECO:0000313" key="1">
    <source>
        <dbReference type="EMBL" id="EAQ07105.1"/>
    </source>
</evidence>
<dbReference type="Proteomes" id="UP000004507">
    <property type="component" value="Unassembled WGS sequence"/>
</dbReference>
<gene>
    <name evidence="1" type="ORF">SKA53_01876</name>
</gene>
<comment type="caution">
    <text evidence="1">The sequence shown here is derived from an EMBL/GenBank/DDBJ whole genome shotgun (WGS) entry which is preliminary data.</text>
</comment>
<organism evidence="1 2">
    <name type="scientific">Yoonia vestfoldensis SKA53</name>
    <dbReference type="NCBI Taxonomy" id="314232"/>
    <lineage>
        <taxon>Bacteria</taxon>
        <taxon>Pseudomonadati</taxon>
        <taxon>Pseudomonadota</taxon>
        <taxon>Alphaproteobacteria</taxon>
        <taxon>Rhodobacterales</taxon>
        <taxon>Paracoccaceae</taxon>
        <taxon>Yoonia</taxon>
    </lineage>
</organism>